<dbReference type="PANTHER" id="PTHR32183">
    <property type="match status" value="1"/>
</dbReference>
<evidence type="ECO:0000313" key="6">
    <source>
        <dbReference type="Proteomes" id="UP000054549"/>
    </source>
</evidence>
<reference evidence="5 6" key="1">
    <citation type="submission" date="2014-04" db="EMBL/GenBank/DDBJ databases">
        <title>Evolutionary Origins and Diversification of the Mycorrhizal Mutualists.</title>
        <authorList>
            <consortium name="DOE Joint Genome Institute"/>
            <consortium name="Mycorrhizal Genomics Consortium"/>
            <person name="Kohler A."/>
            <person name="Kuo A."/>
            <person name="Nagy L.G."/>
            <person name="Floudas D."/>
            <person name="Copeland A."/>
            <person name="Barry K.W."/>
            <person name="Cichocki N."/>
            <person name="Veneault-Fourrey C."/>
            <person name="LaButti K."/>
            <person name="Lindquist E.A."/>
            <person name="Lipzen A."/>
            <person name="Lundell T."/>
            <person name="Morin E."/>
            <person name="Murat C."/>
            <person name="Riley R."/>
            <person name="Ohm R."/>
            <person name="Sun H."/>
            <person name="Tunlid A."/>
            <person name="Henrissat B."/>
            <person name="Grigoriev I.V."/>
            <person name="Hibbett D.S."/>
            <person name="Martin F."/>
        </authorList>
    </citation>
    <scope>NUCLEOTIDE SEQUENCE [LARGE SCALE GENOMIC DNA]</scope>
    <source>
        <strain evidence="5 6">Koide BX008</strain>
    </source>
</reference>
<keyword evidence="2" id="KW-0489">Methyltransferase</keyword>
<keyword evidence="4" id="KW-0949">S-adenosyl-L-methionine</keyword>
<proteinExistence type="predicted"/>
<keyword evidence="1" id="KW-0597">Phosphoprotein</keyword>
<dbReference type="GO" id="GO:0032259">
    <property type="term" value="P:methylation"/>
    <property type="evidence" value="ECO:0007669"/>
    <property type="project" value="UniProtKB-KW"/>
</dbReference>
<keyword evidence="6" id="KW-1185">Reference proteome</keyword>
<dbReference type="AlphaFoldDB" id="A0A0C2WN64"/>
<sequence>MDNIEPDPNAKYGPPSVASRKRVIELLRYDDPTTWDIPWKQNVTPWTKGTYHPSLREVVEDTGIEFPKGNEKRALVPGCGEGHDVIYITSTLGLRTTGLDISQTAIERATRQVCVVNSSPDVPKDLIDFQVRDFFSLAAETEGDKFDLIYDFTFFVAIHPSQRPEWGKQMAALIKPGGYLITLVFPMETKSDVGPPWYLRPEHYDEPLAGHFVKVLDKVPEKLPTGWPEGRQHLLVWQRV</sequence>
<dbReference type="PANTHER" id="PTHR32183:SF11">
    <property type="entry name" value="THIOL METHYLTRANSFERASE 2-RELATED"/>
    <property type="match status" value="1"/>
</dbReference>
<dbReference type="OrthoDB" id="276151at2759"/>
<evidence type="ECO:0000256" key="3">
    <source>
        <dbReference type="ARBA" id="ARBA00022679"/>
    </source>
</evidence>
<evidence type="ECO:0000256" key="4">
    <source>
        <dbReference type="ARBA" id="ARBA00022691"/>
    </source>
</evidence>
<dbReference type="CDD" id="cd02440">
    <property type="entry name" value="AdoMet_MTases"/>
    <property type="match status" value="1"/>
</dbReference>
<evidence type="ECO:0000256" key="2">
    <source>
        <dbReference type="ARBA" id="ARBA00022603"/>
    </source>
</evidence>
<dbReference type="PROSITE" id="PS51585">
    <property type="entry name" value="SAM_MT_TPMT"/>
    <property type="match status" value="1"/>
</dbReference>
<organism evidence="5 6">
    <name type="scientific">Amanita muscaria (strain Koide BX008)</name>
    <dbReference type="NCBI Taxonomy" id="946122"/>
    <lineage>
        <taxon>Eukaryota</taxon>
        <taxon>Fungi</taxon>
        <taxon>Dikarya</taxon>
        <taxon>Basidiomycota</taxon>
        <taxon>Agaricomycotina</taxon>
        <taxon>Agaricomycetes</taxon>
        <taxon>Agaricomycetidae</taxon>
        <taxon>Agaricales</taxon>
        <taxon>Pluteineae</taxon>
        <taxon>Amanitaceae</taxon>
        <taxon>Amanita</taxon>
    </lineage>
</organism>
<dbReference type="InterPro" id="IPR029063">
    <property type="entry name" value="SAM-dependent_MTases_sf"/>
</dbReference>
<dbReference type="GO" id="GO:0008757">
    <property type="term" value="F:S-adenosylmethionine-dependent methyltransferase activity"/>
    <property type="evidence" value="ECO:0007669"/>
    <property type="project" value="InterPro"/>
</dbReference>
<gene>
    <name evidence="5" type="ORF">M378DRAFT_87506</name>
</gene>
<dbReference type="InParanoid" id="A0A0C2WN64"/>
<evidence type="ECO:0008006" key="7">
    <source>
        <dbReference type="Google" id="ProtNLM"/>
    </source>
</evidence>
<protein>
    <recommendedName>
        <fullName evidence="7">Thiol methyltransferase 1</fullName>
    </recommendedName>
</protein>
<dbReference type="HOGENOM" id="CLU_056435_1_1_1"/>
<accession>A0A0C2WN64</accession>
<dbReference type="Proteomes" id="UP000054549">
    <property type="component" value="Unassembled WGS sequence"/>
</dbReference>
<evidence type="ECO:0000256" key="1">
    <source>
        <dbReference type="ARBA" id="ARBA00022553"/>
    </source>
</evidence>
<dbReference type="SUPFAM" id="SSF53335">
    <property type="entry name" value="S-adenosyl-L-methionine-dependent methyltransferases"/>
    <property type="match status" value="1"/>
</dbReference>
<dbReference type="STRING" id="946122.A0A0C2WN64"/>
<dbReference type="Gene3D" id="3.40.50.150">
    <property type="entry name" value="Vaccinia Virus protein VP39"/>
    <property type="match status" value="1"/>
</dbReference>
<evidence type="ECO:0000313" key="5">
    <source>
        <dbReference type="EMBL" id="KIL57698.1"/>
    </source>
</evidence>
<dbReference type="InterPro" id="IPR008854">
    <property type="entry name" value="TPMT"/>
</dbReference>
<dbReference type="Pfam" id="PF05724">
    <property type="entry name" value="TPMT"/>
    <property type="match status" value="1"/>
</dbReference>
<name>A0A0C2WN64_AMAMK</name>
<keyword evidence="3" id="KW-0808">Transferase</keyword>
<dbReference type="EMBL" id="KN818360">
    <property type="protein sequence ID" value="KIL57698.1"/>
    <property type="molecule type" value="Genomic_DNA"/>
</dbReference>